<name>G4AAX3_AGGAC</name>
<dbReference type="Proteomes" id="UP000005508">
    <property type="component" value="Unassembled WGS sequence"/>
</dbReference>
<dbReference type="PATRIC" id="fig|907488.3.peg.1961"/>
<proteinExistence type="predicted"/>
<evidence type="ECO:0000313" key="1">
    <source>
        <dbReference type="EMBL" id="EGY32624.1"/>
    </source>
</evidence>
<sequence>MVSVKEYFNASPRAFIDKSAVVFGYVFFDKVSRFGANPKPTVTVWMKENKKAAQVCSNLCLSFLSSALILV</sequence>
<organism evidence="1 2">
    <name type="scientific">Aggregatibacter actinomycetemcomitans serotype e str. SC1083</name>
    <dbReference type="NCBI Taxonomy" id="907488"/>
    <lineage>
        <taxon>Bacteria</taxon>
        <taxon>Pseudomonadati</taxon>
        <taxon>Pseudomonadota</taxon>
        <taxon>Gammaproteobacteria</taxon>
        <taxon>Pasteurellales</taxon>
        <taxon>Pasteurellaceae</taxon>
        <taxon>Aggregatibacter</taxon>
    </lineage>
</organism>
<comment type="caution">
    <text evidence="1">The sequence shown here is derived from an EMBL/GenBank/DDBJ whole genome shotgun (WGS) entry which is preliminary data.</text>
</comment>
<protein>
    <submittedName>
        <fullName evidence="1">Uncharacterized protein</fullName>
    </submittedName>
</protein>
<reference evidence="1 2" key="1">
    <citation type="submission" date="2010-10" db="EMBL/GenBank/DDBJ databases">
        <authorList>
            <person name="Chen C."/>
            <person name="Kittichotirat W."/>
            <person name="Asikainen S."/>
            <person name="Bumgarner R."/>
        </authorList>
    </citation>
    <scope>NUCLEOTIDE SEQUENCE [LARGE SCALE GENOMIC DNA]</scope>
    <source>
        <strain evidence="1 2">SC1083</strain>
    </source>
</reference>
<gene>
    <name evidence="1" type="ORF">SC1083_2003</name>
</gene>
<dbReference type="EMBL" id="AEJM01000042">
    <property type="protein sequence ID" value="EGY32624.1"/>
    <property type="molecule type" value="Genomic_DNA"/>
</dbReference>
<dbReference type="AlphaFoldDB" id="G4AAX3"/>
<evidence type="ECO:0000313" key="2">
    <source>
        <dbReference type="Proteomes" id="UP000005508"/>
    </source>
</evidence>
<accession>G4AAX3</accession>